<evidence type="ECO:0000256" key="1">
    <source>
        <dbReference type="SAM" id="MobiDB-lite"/>
    </source>
</evidence>
<feature type="region of interest" description="Disordered" evidence="1">
    <location>
        <begin position="9"/>
        <end position="32"/>
    </location>
</feature>
<dbReference type="Proteomes" id="UP001374803">
    <property type="component" value="Chromosome"/>
</dbReference>
<sequence length="370" mass="38842">MVIPAVAIASGCDKRERPPHQETPSGAADPVSPERIARILGKDAAAFVAPEEPPPNAGDLKGDLERFTQLDACVAERAAAVDPVLGDALLGMGYDMFARDACRLLEATKTRDARRCAPIEASSLRMRCEAFVAMAAGTPDACPLDVGGDRSRGRDATCVAIAARDVQLCAGETPAKRGACEALASGDEKKCGEADRRTCARTASRWKTMLAGASASPAPALPAPKGTLTIHGAEGTADPPQAVTDLSLDVDRGIVLTREMGQVRWRVGSLQELGAVPHSVSPGARPHIGFELSMARDLPGDAKVERLQLEIPGGIAIVVPPVRASLKARVTQLERRRGGGAHFVVEGTIGSAPRAYAVHVEVTTFVRDVF</sequence>
<dbReference type="RefSeq" id="WP_394833639.1">
    <property type="nucleotide sequence ID" value="NZ_CP089929.1"/>
</dbReference>
<keyword evidence="3" id="KW-1185">Reference proteome</keyword>
<gene>
    <name evidence="2" type="ORF">LVJ94_44750</name>
</gene>
<organism evidence="2 3">
    <name type="scientific">Pendulispora rubella</name>
    <dbReference type="NCBI Taxonomy" id="2741070"/>
    <lineage>
        <taxon>Bacteria</taxon>
        <taxon>Pseudomonadati</taxon>
        <taxon>Myxococcota</taxon>
        <taxon>Myxococcia</taxon>
        <taxon>Myxococcales</taxon>
        <taxon>Sorangiineae</taxon>
        <taxon>Pendulisporaceae</taxon>
        <taxon>Pendulispora</taxon>
    </lineage>
</organism>
<evidence type="ECO:0000313" key="2">
    <source>
        <dbReference type="EMBL" id="WXB04004.1"/>
    </source>
</evidence>
<feature type="region of interest" description="Disordered" evidence="1">
    <location>
        <begin position="213"/>
        <end position="243"/>
    </location>
</feature>
<accession>A0ABZ2L367</accession>
<reference evidence="2" key="1">
    <citation type="submission" date="2021-12" db="EMBL/GenBank/DDBJ databases">
        <title>Discovery of the Pendulisporaceae a myxobacterial family with distinct sporulation behavior and unique specialized metabolism.</title>
        <authorList>
            <person name="Garcia R."/>
            <person name="Popoff A."/>
            <person name="Bader C.D."/>
            <person name="Loehr J."/>
            <person name="Walesch S."/>
            <person name="Walt C."/>
            <person name="Boldt J."/>
            <person name="Bunk B."/>
            <person name="Haeckl F.J.F.P.J."/>
            <person name="Gunesch A.P."/>
            <person name="Birkelbach J."/>
            <person name="Nuebel U."/>
            <person name="Pietschmann T."/>
            <person name="Bach T."/>
            <person name="Mueller R."/>
        </authorList>
    </citation>
    <scope>NUCLEOTIDE SEQUENCE</scope>
    <source>
        <strain evidence="2">MSr11367</strain>
    </source>
</reference>
<proteinExistence type="predicted"/>
<protein>
    <submittedName>
        <fullName evidence="2">Uncharacterized protein</fullName>
    </submittedName>
</protein>
<dbReference type="EMBL" id="CP089983">
    <property type="protein sequence ID" value="WXB04004.1"/>
    <property type="molecule type" value="Genomic_DNA"/>
</dbReference>
<name>A0ABZ2L367_9BACT</name>
<evidence type="ECO:0000313" key="3">
    <source>
        <dbReference type="Proteomes" id="UP001374803"/>
    </source>
</evidence>